<sequence>MLIRKSSFCVALLLATLISACTSAPATRTEATVPASADNSSFARSGDATHARPVKVMIISMFAPEAQVWLDRLGPWDEIRVAGLASDYPVVRCNRAGVCVMTTGMGHANAAASAMALSFAPQFDLRHTYFLIAGIAGVNPHVGTLGSAAWSKYLVDFGIQWEIDARGAPNRWRSGYLGIHTKDPADKPALHYHTEVFELNARLTDTAFALSRTVTLSDSAQAQTERAKFGYAPADRSPEVIECDSVASDTWWSGTALGERASEWTRLLTDGKGIYCMTQQEDNATYEAFTRAAAAGRVDLSRVAVLRTGSDFDRPHGQESDVDNLFHYADQGGFKPAVENLYRAGNPLVRDIVSHWDDWQAGVPAR</sequence>
<dbReference type="InterPro" id="IPR035994">
    <property type="entry name" value="Nucleoside_phosphorylase_sf"/>
</dbReference>
<dbReference type="GO" id="GO:0003824">
    <property type="term" value="F:catalytic activity"/>
    <property type="evidence" value="ECO:0007669"/>
    <property type="project" value="InterPro"/>
</dbReference>
<dbReference type="Pfam" id="PF06516">
    <property type="entry name" value="NUP"/>
    <property type="match status" value="1"/>
</dbReference>
<comment type="caution">
    <text evidence="2">The sequence shown here is derived from an EMBL/GenBank/DDBJ whole genome shotgun (WGS) entry which is preliminary data.</text>
</comment>
<dbReference type="Gene3D" id="3.40.50.1580">
    <property type="entry name" value="Nucleoside phosphorylase domain"/>
    <property type="match status" value="1"/>
</dbReference>
<keyword evidence="1" id="KW-0732">Signal</keyword>
<dbReference type="OrthoDB" id="109937at2"/>
<organism evidence="2 3">
    <name type="scientific">Paraburkholderia silvatlantica</name>
    <dbReference type="NCBI Taxonomy" id="321895"/>
    <lineage>
        <taxon>Bacteria</taxon>
        <taxon>Pseudomonadati</taxon>
        <taxon>Pseudomonadota</taxon>
        <taxon>Betaproteobacteria</taxon>
        <taxon>Burkholderiales</taxon>
        <taxon>Burkholderiaceae</taxon>
        <taxon>Paraburkholderia</taxon>
    </lineage>
</organism>
<feature type="signal peptide" evidence="1">
    <location>
        <begin position="1"/>
        <end position="26"/>
    </location>
</feature>
<dbReference type="PIRSF" id="PIRSF013171">
    <property type="entry name" value="Pur_nuclsid_perm"/>
    <property type="match status" value="1"/>
</dbReference>
<reference evidence="2 3" key="1">
    <citation type="submission" date="2018-06" db="EMBL/GenBank/DDBJ databases">
        <title>Genomic Encyclopedia of Type Strains, Phase IV (KMG-V): Genome sequencing to study the core and pangenomes of soil and plant-associated prokaryotes.</title>
        <authorList>
            <person name="Whitman W."/>
        </authorList>
    </citation>
    <scope>NUCLEOTIDE SEQUENCE [LARGE SCALE GENOMIC DNA]</scope>
    <source>
        <strain evidence="2 3">SRCL-318</strain>
    </source>
</reference>
<evidence type="ECO:0000313" key="3">
    <source>
        <dbReference type="Proteomes" id="UP000247772"/>
    </source>
</evidence>
<dbReference type="EMBL" id="QJSQ01000022">
    <property type="protein sequence ID" value="PYE18402.1"/>
    <property type="molecule type" value="Genomic_DNA"/>
</dbReference>
<protein>
    <submittedName>
        <fullName evidence="2">Purine nucleoside permease</fullName>
    </submittedName>
</protein>
<dbReference type="PANTHER" id="PTHR38643">
    <property type="entry name" value="PURINE NUCLEOSIDE PERMEASE C285.05-RELATED"/>
    <property type="match status" value="1"/>
</dbReference>
<evidence type="ECO:0000313" key="2">
    <source>
        <dbReference type="EMBL" id="PYE18402.1"/>
    </source>
</evidence>
<dbReference type="GO" id="GO:0009116">
    <property type="term" value="P:nucleoside metabolic process"/>
    <property type="evidence" value="ECO:0007669"/>
    <property type="project" value="InterPro"/>
</dbReference>
<gene>
    <name evidence="2" type="ORF">C7410_122104</name>
</gene>
<dbReference type="PROSITE" id="PS51257">
    <property type="entry name" value="PROKAR_LIPOPROTEIN"/>
    <property type="match status" value="1"/>
</dbReference>
<dbReference type="Proteomes" id="UP000247772">
    <property type="component" value="Unassembled WGS sequence"/>
</dbReference>
<dbReference type="RefSeq" id="WP_110856536.1">
    <property type="nucleotide sequence ID" value="NZ_QJSQ01000022.1"/>
</dbReference>
<accession>A0A2V4T415</accession>
<feature type="chain" id="PRO_5015879727" evidence="1">
    <location>
        <begin position="27"/>
        <end position="366"/>
    </location>
</feature>
<proteinExistence type="predicted"/>
<dbReference type="PANTHER" id="PTHR38643:SF1">
    <property type="entry name" value="PURINE NUCLEOSIDE PERMEASE C285.05-RELATED"/>
    <property type="match status" value="1"/>
</dbReference>
<dbReference type="GO" id="GO:0055085">
    <property type="term" value="P:transmembrane transport"/>
    <property type="evidence" value="ECO:0007669"/>
    <property type="project" value="InterPro"/>
</dbReference>
<dbReference type="InterPro" id="IPR009486">
    <property type="entry name" value="Pur_nuclsid_perm"/>
</dbReference>
<evidence type="ECO:0000256" key="1">
    <source>
        <dbReference type="SAM" id="SignalP"/>
    </source>
</evidence>
<name>A0A2V4T415_9BURK</name>
<dbReference type="AlphaFoldDB" id="A0A2V4T415"/>